<protein>
    <submittedName>
        <fullName evidence="2">FAR1 DNA binding domain, zinc finger, SWIM-type, MULE transposase domain containing protein</fullName>
    </submittedName>
</protein>
<evidence type="ECO:0000256" key="1">
    <source>
        <dbReference type="SAM" id="MobiDB-lite"/>
    </source>
</evidence>
<keyword evidence="3" id="KW-1185">Reference proteome</keyword>
<dbReference type="Proteomes" id="UP001151760">
    <property type="component" value="Unassembled WGS sequence"/>
</dbReference>
<reference evidence="2" key="2">
    <citation type="submission" date="2022-01" db="EMBL/GenBank/DDBJ databases">
        <authorList>
            <person name="Yamashiro T."/>
            <person name="Shiraishi A."/>
            <person name="Satake H."/>
            <person name="Nakayama K."/>
        </authorList>
    </citation>
    <scope>NUCLEOTIDE SEQUENCE</scope>
</reference>
<proteinExistence type="predicted"/>
<accession>A0ABQ4Y5K3</accession>
<sequence length="347" mass="40228">MINEFELGENKWLGDMFDLRESWIPAYLTDVHMVGLMRTTSRSKSENHFFGKWTSPHLTLIEFLSHYDTAIDYQRYIERKNDHDSRYKTPAFKTDLPMEKEACKLYTRTLFFDVQDEMFASYKYCIALYVVQTEYTETYSVRDTQYHIFKGSDQFPFYQEFPKNYLHKRWLKNVKPSIFNRRRITGASDVIHSEVLELYQIFESTIDHLVHDLDKLHIYKDKMKELLNQAEIDVPTVSKVSSKGVMSAMLGVDEPKNVLIGNPNLSKVKGTGCFSIMKHVAEVTAEELAKRRICGLCGVKEGHNKRTCTNEPASKKPKVQATPKEKAAPKQQASQPRRSGLRSSTPK</sequence>
<feature type="region of interest" description="Disordered" evidence="1">
    <location>
        <begin position="305"/>
        <end position="347"/>
    </location>
</feature>
<dbReference type="PANTHER" id="PTHR47718:SF17">
    <property type="entry name" value="PROTEIN FAR1-RELATED SEQUENCE 5-LIKE"/>
    <property type="match status" value="1"/>
</dbReference>
<evidence type="ECO:0000313" key="2">
    <source>
        <dbReference type="EMBL" id="GJS72228.1"/>
    </source>
</evidence>
<feature type="compositionally biased region" description="Polar residues" evidence="1">
    <location>
        <begin position="331"/>
        <end position="347"/>
    </location>
</feature>
<organism evidence="2 3">
    <name type="scientific">Tanacetum coccineum</name>
    <dbReference type="NCBI Taxonomy" id="301880"/>
    <lineage>
        <taxon>Eukaryota</taxon>
        <taxon>Viridiplantae</taxon>
        <taxon>Streptophyta</taxon>
        <taxon>Embryophyta</taxon>
        <taxon>Tracheophyta</taxon>
        <taxon>Spermatophyta</taxon>
        <taxon>Magnoliopsida</taxon>
        <taxon>eudicotyledons</taxon>
        <taxon>Gunneridae</taxon>
        <taxon>Pentapetalae</taxon>
        <taxon>asterids</taxon>
        <taxon>campanulids</taxon>
        <taxon>Asterales</taxon>
        <taxon>Asteraceae</taxon>
        <taxon>Asteroideae</taxon>
        <taxon>Anthemideae</taxon>
        <taxon>Anthemidinae</taxon>
        <taxon>Tanacetum</taxon>
    </lineage>
</organism>
<reference evidence="2" key="1">
    <citation type="journal article" date="2022" name="Int. J. Mol. Sci.">
        <title>Draft Genome of Tanacetum Coccineum: Genomic Comparison of Closely Related Tanacetum-Family Plants.</title>
        <authorList>
            <person name="Yamashiro T."/>
            <person name="Shiraishi A."/>
            <person name="Nakayama K."/>
            <person name="Satake H."/>
        </authorList>
    </citation>
    <scope>NUCLEOTIDE SEQUENCE</scope>
</reference>
<name>A0ABQ4Y5K3_9ASTR</name>
<comment type="caution">
    <text evidence="2">The sequence shown here is derived from an EMBL/GenBank/DDBJ whole genome shotgun (WGS) entry which is preliminary data.</text>
</comment>
<evidence type="ECO:0000313" key="3">
    <source>
        <dbReference type="Proteomes" id="UP001151760"/>
    </source>
</evidence>
<gene>
    <name evidence="2" type="ORF">Tco_0705069</name>
</gene>
<dbReference type="EMBL" id="BQNB010010065">
    <property type="protein sequence ID" value="GJS72228.1"/>
    <property type="molecule type" value="Genomic_DNA"/>
</dbReference>
<dbReference type="PANTHER" id="PTHR47718">
    <property type="entry name" value="OS01G0519700 PROTEIN"/>
    <property type="match status" value="1"/>
</dbReference>